<evidence type="ECO:0000256" key="1">
    <source>
        <dbReference type="SAM" id="MobiDB-lite"/>
    </source>
</evidence>
<dbReference type="Gene3D" id="3.40.50.1820">
    <property type="entry name" value="alpha/beta hydrolase"/>
    <property type="match status" value="1"/>
</dbReference>
<proteinExistence type="predicted"/>
<dbReference type="SUPFAM" id="SSF53474">
    <property type="entry name" value="alpha/beta-Hydrolases"/>
    <property type="match status" value="1"/>
</dbReference>
<evidence type="ECO:0000313" key="3">
    <source>
        <dbReference type="Proteomes" id="UP000664332"/>
    </source>
</evidence>
<gene>
    <name evidence="2" type="ORF">JZY06_10620</name>
</gene>
<accession>A0A939E214</accession>
<organism evidence="2 3">
    <name type="scientific">Corynebacterium mendelii</name>
    <dbReference type="NCBI Taxonomy" id="2765362"/>
    <lineage>
        <taxon>Bacteria</taxon>
        <taxon>Bacillati</taxon>
        <taxon>Actinomycetota</taxon>
        <taxon>Actinomycetes</taxon>
        <taxon>Mycobacteriales</taxon>
        <taxon>Corynebacteriaceae</taxon>
        <taxon>Corynebacterium</taxon>
    </lineage>
</organism>
<sequence length="330" mass="35562">MSTSLSRLRDRGHVEDDWRARPVGDKRWPVVLLHGSATTAGDLAALVRFLRTAGWVVFTPEYGRRATRAIEDSASQVAAYIDQVLHATGCTACVIVAHSQGGLVARWYMKNLGGRDKVHHLVCLGSPNHGTSLGGMLSGLVTGDTSSAFAEHAMDFYFGAAGRQQLRGSRFLEQLNHPEEVLAGVGYTCVATKTDATIRPPSSCFLSPPGGGDSPAVTNFYVQDIFPLYPASHGDLVRDRQVHRIVRDVLEQVACRDCGAGGAGDNHRPPVLLTGLAGVDRRYLPPPETADAPGTTDGNAGTRKAARKQEKKAKKAKKQADKDAVWQDWV</sequence>
<name>A0A939E214_9CORY</name>
<dbReference type="InterPro" id="IPR029058">
    <property type="entry name" value="AB_hydrolase_fold"/>
</dbReference>
<feature type="compositionally biased region" description="Basic residues" evidence="1">
    <location>
        <begin position="304"/>
        <end position="317"/>
    </location>
</feature>
<feature type="compositionally biased region" description="Basic and acidic residues" evidence="1">
    <location>
        <begin position="318"/>
        <end position="330"/>
    </location>
</feature>
<protein>
    <submittedName>
        <fullName evidence="2">Triacylglycerol lipase</fullName>
    </submittedName>
</protein>
<feature type="region of interest" description="Disordered" evidence="1">
    <location>
        <begin position="278"/>
        <end position="330"/>
    </location>
</feature>
<dbReference type="EMBL" id="JAFLEQ010000017">
    <property type="protein sequence ID" value="MBN9645056.1"/>
    <property type="molecule type" value="Genomic_DNA"/>
</dbReference>
<evidence type="ECO:0000313" key="2">
    <source>
        <dbReference type="EMBL" id="MBN9645056.1"/>
    </source>
</evidence>
<dbReference type="PANTHER" id="PTHR37946:SF1">
    <property type="entry name" value="SLL1969 PROTEIN"/>
    <property type="match status" value="1"/>
</dbReference>
<keyword evidence="3" id="KW-1185">Reference proteome</keyword>
<dbReference type="Proteomes" id="UP000664332">
    <property type="component" value="Unassembled WGS sequence"/>
</dbReference>
<dbReference type="PANTHER" id="PTHR37946">
    <property type="entry name" value="SLL1969 PROTEIN"/>
    <property type="match status" value="1"/>
</dbReference>
<reference evidence="2" key="1">
    <citation type="submission" date="2021-03" db="EMBL/GenBank/DDBJ databases">
        <authorList>
            <person name="Sun Q."/>
        </authorList>
    </citation>
    <scope>NUCLEOTIDE SEQUENCE</scope>
    <source>
        <strain evidence="2">CCM 8862</strain>
    </source>
</reference>
<dbReference type="AlphaFoldDB" id="A0A939E214"/>
<comment type="caution">
    <text evidence="2">The sequence shown here is derived from an EMBL/GenBank/DDBJ whole genome shotgun (WGS) entry which is preliminary data.</text>
</comment>
<dbReference type="Pfam" id="PF02089">
    <property type="entry name" value="Palm_thioest"/>
    <property type="match status" value="1"/>
</dbReference>